<protein>
    <submittedName>
        <fullName evidence="2">Uncharacterized protein</fullName>
    </submittedName>
</protein>
<dbReference type="Proteomes" id="UP001228049">
    <property type="component" value="Unassembled WGS sequence"/>
</dbReference>
<reference evidence="2" key="1">
    <citation type="submission" date="2023-04" db="EMBL/GenBank/DDBJ databases">
        <title>Chromosome-level genome of Chaenocephalus aceratus.</title>
        <authorList>
            <person name="Park H."/>
        </authorList>
    </citation>
    <scope>NUCLEOTIDE SEQUENCE</scope>
    <source>
        <strain evidence="2">DE</strain>
        <tissue evidence="2">Muscle</tissue>
    </source>
</reference>
<evidence type="ECO:0000256" key="1">
    <source>
        <dbReference type="SAM" id="MobiDB-lite"/>
    </source>
</evidence>
<dbReference type="PANTHER" id="PTHR14554">
    <property type="entry name" value="GENE, 49416-RELATED"/>
    <property type="match status" value="1"/>
</dbReference>
<organism evidence="2 3">
    <name type="scientific">Dissostichus eleginoides</name>
    <name type="common">Patagonian toothfish</name>
    <name type="synonym">Dissostichus amissus</name>
    <dbReference type="NCBI Taxonomy" id="100907"/>
    <lineage>
        <taxon>Eukaryota</taxon>
        <taxon>Metazoa</taxon>
        <taxon>Chordata</taxon>
        <taxon>Craniata</taxon>
        <taxon>Vertebrata</taxon>
        <taxon>Euteleostomi</taxon>
        <taxon>Actinopterygii</taxon>
        <taxon>Neopterygii</taxon>
        <taxon>Teleostei</taxon>
        <taxon>Neoteleostei</taxon>
        <taxon>Acanthomorphata</taxon>
        <taxon>Eupercaria</taxon>
        <taxon>Perciformes</taxon>
        <taxon>Notothenioidei</taxon>
        <taxon>Nototheniidae</taxon>
        <taxon>Dissostichus</taxon>
    </lineage>
</organism>
<feature type="non-terminal residue" evidence="2">
    <location>
        <position position="1"/>
    </location>
</feature>
<name>A0AAD9CT64_DISEL</name>
<keyword evidence="3" id="KW-1185">Reference proteome</keyword>
<evidence type="ECO:0000313" key="2">
    <source>
        <dbReference type="EMBL" id="KAK1906476.1"/>
    </source>
</evidence>
<feature type="region of interest" description="Disordered" evidence="1">
    <location>
        <begin position="1"/>
        <end position="22"/>
    </location>
</feature>
<dbReference type="InterPro" id="IPR037691">
    <property type="entry name" value="C11orf98"/>
</dbReference>
<dbReference type="EMBL" id="JASDAP010000001">
    <property type="protein sequence ID" value="KAK1906476.1"/>
    <property type="molecule type" value="Genomic_DNA"/>
</dbReference>
<evidence type="ECO:0000313" key="3">
    <source>
        <dbReference type="Proteomes" id="UP001228049"/>
    </source>
</evidence>
<proteinExistence type="predicted"/>
<feature type="region of interest" description="Disordered" evidence="1">
    <location>
        <begin position="59"/>
        <end position="149"/>
    </location>
</feature>
<dbReference type="AlphaFoldDB" id="A0AAD9CT64"/>
<dbReference type="Pfam" id="PF17719">
    <property type="entry name" value="DUF5564"/>
    <property type="match status" value="1"/>
</dbReference>
<gene>
    <name evidence="2" type="ORF">KUDE01_008873</name>
</gene>
<comment type="caution">
    <text evidence="2">The sequence shown here is derived from an EMBL/GenBank/DDBJ whole genome shotgun (WGS) entry which is preliminary data.</text>
</comment>
<dbReference type="PANTHER" id="PTHR14554:SF1">
    <property type="entry name" value="CHROMOSOME 11 OPEN READING FRAME 98"/>
    <property type="match status" value="1"/>
</dbReference>
<accession>A0AAD9CT64</accession>
<sequence length="149" mass="17493">KKTIPPRENMPAPGGKINRPKTELRGNLCKRRRVLSREKRKRHLITGHIVDAGLITKHHLKKRKSSARANITLSGKKKRKLIKQLQHMQNEKSSMEAETTVAAPQKKSQESAPSQRRIQTRRRRNQRELRGTWRWATSSKERRRRLNTD</sequence>